<evidence type="ECO:0000313" key="2">
    <source>
        <dbReference type="EMBL" id="CUV03425.1"/>
    </source>
</evidence>
<accession>A0A160VCV9</accession>
<dbReference type="EMBL" id="FAXA01000414">
    <property type="protein sequence ID" value="CUV03425.1"/>
    <property type="molecule type" value="Genomic_DNA"/>
</dbReference>
<reference evidence="2" key="1">
    <citation type="submission" date="2015-10" db="EMBL/GenBank/DDBJ databases">
        <authorList>
            <person name="Gilbert D.G."/>
        </authorList>
    </citation>
    <scope>NUCLEOTIDE SEQUENCE</scope>
</reference>
<dbReference type="InterPro" id="IPR059226">
    <property type="entry name" value="Choice_anch_Q_dom"/>
</dbReference>
<feature type="region of interest" description="Disordered" evidence="1">
    <location>
        <begin position="1"/>
        <end position="41"/>
    </location>
</feature>
<gene>
    <name evidence="2" type="ORF">MGWOODY_Clf408</name>
</gene>
<organism evidence="2">
    <name type="scientific">hydrothermal vent metagenome</name>
    <dbReference type="NCBI Taxonomy" id="652676"/>
    <lineage>
        <taxon>unclassified sequences</taxon>
        <taxon>metagenomes</taxon>
        <taxon>ecological metagenomes</taxon>
    </lineage>
</organism>
<proteinExistence type="predicted"/>
<evidence type="ECO:0000256" key="1">
    <source>
        <dbReference type="SAM" id="MobiDB-lite"/>
    </source>
</evidence>
<protein>
    <submittedName>
        <fullName evidence="2">Uncharacterized protein</fullName>
    </submittedName>
</protein>
<sequence length="41" mass="4379">MVLLPGSPAIDSSGDGFYPPLDQRGVSRPRGASCDITPYER</sequence>
<name>A0A160VCV9_9ZZZZ</name>
<dbReference type="NCBIfam" id="NF041518">
    <property type="entry name" value="choice_anch_Q"/>
    <property type="match status" value="1"/>
</dbReference>
<dbReference type="AlphaFoldDB" id="A0A160VCV9"/>